<proteinExistence type="predicted"/>
<dbReference type="AlphaFoldDB" id="A0A1T4VH24"/>
<dbReference type="Pfam" id="PF14412">
    <property type="entry name" value="AHH"/>
    <property type="match status" value="1"/>
</dbReference>
<protein>
    <recommendedName>
        <fullName evidence="2">eCIS core domain-containing protein</fullName>
    </recommendedName>
</protein>
<feature type="compositionally biased region" description="Polar residues" evidence="1">
    <location>
        <begin position="47"/>
        <end position="57"/>
    </location>
</feature>
<reference evidence="4" key="1">
    <citation type="submission" date="2017-02" db="EMBL/GenBank/DDBJ databases">
        <authorList>
            <person name="Varghese N."/>
            <person name="Submissions S."/>
        </authorList>
    </citation>
    <scope>NUCLEOTIDE SEQUENCE [LARGE SCALE GENOMIC DNA]</scope>
    <source>
        <strain evidence="4">DSM 22720</strain>
    </source>
</reference>
<feature type="region of interest" description="Disordered" evidence="1">
    <location>
        <begin position="34"/>
        <end position="57"/>
    </location>
</feature>
<evidence type="ECO:0000313" key="3">
    <source>
        <dbReference type="EMBL" id="SKA64229.1"/>
    </source>
</evidence>
<evidence type="ECO:0000256" key="1">
    <source>
        <dbReference type="SAM" id="MobiDB-lite"/>
    </source>
</evidence>
<feature type="region of interest" description="Disordered" evidence="1">
    <location>
        <begin position="197"/>
        <end position="229"/>
    </location>
</feature>
<feature type="compositionally biased region" description="Low complexity" evidence="1">
    <location>
        <begin position="508"/>
        <end position="529"/>
    </location>
</feature>
<feature type="region of interest" description="Disordered" evidence="1">
    <location>
        <begin position="485"/>
        <end position="571"/>
    </location>
</feature>
<dbReference type="InterPro" id="IPR032871">
    <property type="entry name" value="AHH_dom_containing"/>
</dbReference>
<feature type="compositionally biased region" description="Polar residues" evidence="1">
    <location>
        <begin position="485"/>
        <end position="496"/>
    </location>
</feature>
<evidence type="ECO:0000313" key="4">
    <source>
        <dbReference type="Proteomes" id="UP000190162"/>
    </source>
</evidence>
<dbReference type="RefSeq" id="WP_244556658.1">
    <property type="nucleotide sequence ID" value="NZ_FUXU01000072.1"/>
</dbReference>
<dbReference type="InterPro" id="IPR025295">
    <property type="entry name" value="eCIS_core_dom"/>
</dbReference>
<organism evidence="3 4">
    <name type="scientific">Enterovibrio nigricans DSM 22720</name>
    <dbReference type="NCBI Taxonomy" id="1121868"/>
    <lineage>
        <taxon>Bacteria</taxon>
        <taxon>Pseudomonadati</taxon>
        <taxon>Pseudomonadota</taxon>
        <taxon>Gammaproteobacteria</taxon>
        <taxon>Vibrionales</taxon>
        <taxon>Vibrionaceae</taxon>
        <taxon>Enterovibrio</taxon>
    </lineage>
</organism>
<accession>A0A1T4VH24</accession>
<feature type="compositionally biased region" description="Polar residues" evidence="1">
    <location>
        <begin position="560"/>
        <end position="571"/>
    </location>
</feature>
<keyword evidence="4" id="KW-1185">Reference proteome</keyword>
<dbReference type="Proteomes" id="UP000190162">
    <property type="component" value="Unassembled WGS sequence"/>
</dbReference>
<dbReference type="Pfam" id="PF13699">
    <property type="entry name" value="eCIS_core"/>
    <property type="match status" value="1"/>
</dbReference>
<gene>
    <name evidence="3" type="ORF">SAMN02745132_03835</name>
</gene>
<sequence>MKNKRTFPQLNTVEEREADAFASQIMNVEALHNTPSTSRAATAPKGYTSQHSPLNQGGSPLPKGVAFFFQHRIHEDISNVRLHQGKESDLLNKSMGANAFAFENHIWLSSRIPIQPNHTIAHELAHVFQWQQGAASRIRADIFDKSLVQQLTDADFEGVNTETVERLVASLSAYIENFEEGSVDRLALQENLEVASQVLGDRTTSRPTPPEEQTRERQQRRRRPNYDTAARRRDIQRIMNLVQEVHVSDEEEAEILRIIERYATTRQRFDSFLSALDNRHYYGGAFGGYHFRSGITAVKRELEGARGRRFQRLLQRKSRRFSQHEVPDEITFAGSFWQDLSEGQIRDQIFAYFQGMGEAGVAMAESVVMLVRDPGGFIEAIGELPDNIARFWRNREQLINAFTSASPTEQARIIGRIFGEAEIFLATSGAGSAATPARGTLVTVPVRAEAVVAVGRGSAALSSGGAITVDLGRLGPLASQGAQMVAHTSQTASGSRAMSEAADTIEDAAPSRSTSSSGSTSRSAPSTSAEEARRLEILEEFADAQSSHRRPDVAPEGTRNVGTTTRPRTSSLSDAEVLAANLERTAGTRPPGHHAHHIIPKGMQDAGPARAILERFNININSELNGVWLARDYIVANPSTGQIHSTLHTRRYIGWINQELTAASAGGRTQVLETLSSIRSQILNGNHPL</sequence>
<evidence type="ECO:0000259" key="2">
    <source>
        <dbReference type="Pfam" id="PF13699"/>
    </source>
</evidence>
<feature type="domain" description="eCIS core" evidence="2">
    <location>
        <begin position="60"/>
        <end position="133"/>
    </location>
</feature>
<dbReference type="EMBL" id="FUXU01000072">
    <property type="protein sequence ID" value="SKA64229.1"/>
    <property type="molecule type" value="Genomic_DNA"/>
</dbReference>
<name>A0A1T4VH24_9GAMM</name>